<sequence>MFYKSFHLLEFLRFYKVNSLNVIRNASTGKTLLKVNKYDVQSAYGVPNNKKSSRIKQPGYFYVCDPVSADTIAYHLCENWKDGYVFEVNPGPGVLSKALLKAGVPRLRVFEKNEVFLPELKEFSKLHSNFEIIEEDLLFLPSLEARTFDDDSITYLEAFFKDVPNLSWEEGAPFRIFSIISSQKSIRFLRFLLAVLPSRSSIFFYGRCELFLLLSHSEYLYLIAEPKENFAIYRWSTVLYRLFFEITILNKFTPDIFSPSPSGRGKKKKEENNFYLVKFMPRADLFSSRVNENKLRDFYFFIRHHLVKRTGLVIPTLEGWVPSCGPRLIKEGMNVFTRFGDLSPEQLLVLFNQFSSWPEYEESIFHASLRKFYGRASLPYDDDENS</sequence>
<gene>
    <name evidence="13" type="primary">mtTFB2</name>
    <name evidence="13" type="ORF">AVEN_172513_1</name>
</gene>
<evidence type="ECO:0000256" key="4">
    <source>
        <dbReference type="ARBA" id="ARBA00022679"/>
    </source>
</evidence>
<dbReference type="GO" id="GO:0034246">
    <property type="term" value="F:mitochondrial transcription factor activity"/>
    <property type="evidence" value="ECO:0007669"/>
    <property type="project" value="TreeGrafter"/>
</dbReference>
<evidence type="ECO:0000313" key="13">
    <source>
        <dbReference type="EMBL" id="GBM19051.1"/>
    </source>
</evidence>
<dbReference type="OrthoDB" id="9895503at2759"/>
<dbReference type="GO" id="GO:0003723">
    <property type="term" value="F:RNA binding"/>
    <property type="evidence" value="ECO:0007669"/>
    <property type="project" value="UniProtKB-UniRule"/>
</dbReference>
<dbReference type="EC" id="2.1.1.-" evidence="12"/>
<dbReference type="SUPFAM" id="SSF53335">
    <property type="entry name" value="S-adenosyl-L-methionine-dependent methyltransferases"/>
    <property type="match status" value="1"/>
</dbReference>
<organism evidence="13 14">
    <name type="scientific">Araneus ventricosus</name>
    <name type="common">Orbweaver spider</name>
    <name type="synonym">Epeira ventricosa</name>
    <dbReference type="NCBI Taxonomy" id="182803"/>
    <lineage>
        <taxon>Eukaryota</taxon>
        <taxon>Metazoa</taxon>
        <taxon>Ecdysozoa</taxon>
        <taxon>Arthropoda</taxon>
        <taxon>Chelicerata</taxon>
        <taxon>Arachnida</taxon>
        <taxon>Araneae</taxon>
        <taxon>Araneomorphae</taxon>
        <taxon>Entelegynae</taxon>
        <taxon>Araneoidea</taxon>
        <taxon>Araneidae</taxon>
        <taxon>Araneus</taxon>
    </lineage>
</organism>
<dbReference type="GO" id="GO:0006391">
    <property type="term" value="P:transcription initiation at mitochondrial promoter"/>
    <property type="evidence" value="ECO:0007669"/>
    <property type="project" value="TreeGrafter"/>
</dbReference>
<dbReference type="GO" id="GO:0005759">
    <property type="term" value="C:mitochondrial matrix"/>
    <property type="evidence" value="ECO:0007669"/>
    <property type="project" value="TreeGrafter"/>
</dbReference>
<evidence type="ECO:0000256" key="5">
    <source>
        <dbReference type="ARBA" id="ARBA00022691"/>
    </source>
</evidence>
<protein>
    <recommendedName>
        <fullName evidence="12">rRNA adenine N(6)-methyltransferase</fullName>
        <ecNumber evidence="12">2.1.1.-</ecNumber>
    </recommendedName>
</protein>
<comment type="similarity">
    <text evidence="11 12">Belongs to the class I-like SAM-binding methyltransferase superfamily. rRNA adenine N(6)-methyltransferase family.</text>
</comment>
<dbReference type="Proteomes" id="UP000499080">
    <property type="component" value="Unassembled WGS sequence"/>
</dbReference>
<dbReference type="InterPro" id="IPR029063">
    <property type="entry name" value="SAM-dependent_MTases_sf"/>
</dbReference>
<evidence type="ECO:0000256" key="6">
    <source>
        <dbReference type="ARBA" id="ARBA00022884"/>
    </source>
</evidence>
<feature type="binding site" evidence="11">
    <location>
        <position position="111"/>
    </location>
    <ligand>
        <name>S-adenosyl-L-methionine</name>
        <dbReference type="ChEBI" id="CHEBI:59789"/>
    </ligand>
</feature>
<keyword evidence="8" id="KW-0805">Transcription regulation</keyword>
<keyword evidence="2 12" id="KW-0698">rRNA processing</keyword>
<dbReference type="EMBL" id="BGPR01000415">
    <property type="protein sequence ID" value="GBM19051.1"/>
    <property type="molecule type" value="Genomic_DNA"/>
</dbReference>
<accession>A0A4Y2DQL7</accession>
<evidence type="ECO:0000256" key="8">
    <source>
        <dbReference type="ARBA" id="ARBA00023015"/>
    </source>
</evidence>
<dbReference type="PIRSF" id="PIRSF027833">
    <property type="entry name" value="MtTFB2"/>
    <property type="match status" value="1"/>
</dbReference>
<dbReference type="AlphaFoldDB" id="A0A4Y2DQL7"/>
<keyword evidence="7" id="KW-0809">Transit peptide</keyword>
<comment type="caution">
    <text evidence="11">Lacks conserved residue(s) required for the propagation of feature annotation.</text>
</comment>
<keyword evidence="4 11" id="KW-0808">Transferase</keyword>
<evidence type="ECO:0000256" key="7">
    <source>
        <dbReference type="ARBA" id="ARBA00022946"/>
    </source>
</evidence>
<evidence type="ECO:0000256" key="1">
    <source>
        <dbReference type="ARBA" id="ARBA00004173"/>
    </source>
</evidence>
<dbReference type="PANTHER" id="PTHR11727">
    <property type="entry name" value="DIMETHYLADENOSINE TRANSFERASE"/>
    <property type="match status" value="1"/>
</dbReference>
<dbReference type="GO" id="GO:0000179">
    <property type="term" value="F:rRNA (adenine-N6,N6-)-dimethyltransferase activity"/>
    <property type="evidence" value="ECO:0007669"/>
    <property type="project" value="UniProtKB-UniRule"/>
</dbReference>
<evidence type="ECO:0000256" key="2">
    <source>
        <dbReference type="ARBA" id="ARBA00022552"/>
    </source>
</evidence>
<evidence type="ECO:0000256" key="11">
    <source>
        <dbReference type="PROSITE-ProRule" id="PRU01026"/>
    </source>
</evidence>
<proteinExistence type="inferred from homology"/>
<evidence type="ECO:0000256" key="9">
    <source>
        <dbReference type="ARBA" id="ARBA00023128"/>
    </source>
</evidence>
<reference evidence="13 14" key="1">
    <citation type="journal article" date="2019" name="Sci. Rep.">
        <title>Orb-weaving spider Araneus ventricosus genome elucidates the spidroin gene catalogue.</title>
        <authorList>
            <person name="Kono N."/>
            <person name="Nakamura H."/>
            <person name="Ohtoshi R."/>
            <person name="Moran D.A.P."/>
            <person name="Shinohara A."/>
            <person name="Yoshida Y."/>
            <person name="Fujiwara M."/>
            <person name="Mori M."/>
            <person name="Tomita M."/>
            <person name="Arakawa K."/>
        </authorList>
    </citation>
    <scope>NUCLEOTIDE SEQUENCE [LARGE SCALE GENOMIC DNA]</scope>
</reference>
<evidence type="ECO:0000256" key="10">
    <source>
        <dbReference type="ARBA" id="ARBA00023163"/>
    </source>
</evidence>
<evidence type="ECO:0000313" key="14">
    <source>
        <dbReference type="Proteomes" id="UP000499080"/>
    </source>
</evidence>
<keyword evidence="5 11" id="KW-0949">S-adenosyl-L-methionine</keyword>
<dbReference type="InterPro" id="IPR001737">
    <property type="entry name" value="KsgA/Erm"/>
</dbReference>
<keyword evidence="14" id="KW-1185">Reference proteome</keyword>
<keyword evidence="3 11" id="KW-0489">Methyltransferase</keyword>
<dbReference type="Gene3D" id="3.40.50.150">
    <property type="entry name" value="Vaccinia Virus protein VP39"/>
    <property type="match status" value="1"/>
</dbReference>
<keyword evidence="9" id="KW-0496">Mitochondrion</keyword>
<evidence type="ECO:0000256" key="3">
    <source>
        <dbReference type="ARBA" id="ARBA00022603"/>
    </source>
</evidence>
<evidence type="ECO:0000256" key="12">
    <source>
        <dbReference type="RuleBase" id="RU362106"/>
    </source>
</evidence>
<keyword evidence="10" id="KW-0804">Transcription</keyword>
<dbReference type="Pfam" id="PF00398">
    <property type="entry name" value="RrnaAD"/>
    <property type="match status" value="1"/>
</dbReference>
<dbReference type="PANTHER" id="PTHR11727:SF13">
    <property type="entry name" value="DIMETHYLADENOSINE TRANSFERASE 2, MITOCHONDRIAL"/>
    <property type="match status" value="1"/>
</dbReference>
<keyword evidence="6 11" id="KW-0694">RNA-binding</keyword>
<comment type="subcellular location">
    <subcellularLocation>
        <location evidence="1">Mitochondrion</location>
    </subcellularLocation>
</comment>
<feature type="binding site" evidence="11">
    <location>
        <position position="63"/>
    </location>
    <ligand>
        <name>S-adenosyl-L-methionine</name>
        <dbReference type="ChEBI" id="CHEBI:59789"/>
    </ligand>
</feature>
<name>A0A4Y2DQL7_ARAVE</name>
<comment type="caution">
    <text evidence="13">The sequence shown here is derived from an EMBL/GenBank/DDBJ whole genome shotgun (WGS) entry which is preliminary data.</text>
</comment>
<feature type="binding site" evidence="11">
    <location>
        <position position="136"/>
    </location>
    <ligand>
        <name>S-adenosyl-L-methionine</name>
        <dbReference type="ChEBI" id="CHEBI:59789"/>
    </ligand>
</feature>
<dbReference type="PROSITE" id="PS51689">
    <property type="entry name" value="SAM_RNA_A_N6_MT"/>
    <property type="match status" value="1"/>
</dbReference>